<comment type="caution">
    <text evidence="15">The sequence shown here is derived from an EMBL/GenBank/DDBJ whole genome shotgun (WGS) entry which is preliminary data.</text>
</comment>
<feature type="signal peptide" evidence="13">
    <location>
        <begin position="1"/>
        <end position="19"/>
    </location>
</feature>
<keyword evidence="3 10" id="KW-1134">Transmembrane beta strand</keyword>
<dbReference type="InterPro" id="IPR039426">
    <property type="entry name" value="TonB-dep_rcpt-like"/>
</dbReference>
<evidence type="ECO:0000256" key="8">
    <source>
        <dbReference type="ARBA" id="ARBA00023136"/>
    </source>
</evidence>
<proteinExistence type="inferred from homology"/>
<reference evidence="15" key="1">
    <citation type="journal article" date="2016" name="Int. J. Syst. Evol. Microbiol.">
        <title>Pseudoxanthomonas helianthi sp. nov., isolated from roots of Jerusalem artichoke (Helianthus tuberosus).</title>
        <authorList>
            <person name="Kittiwongwattana C."/>
            <person name="Thawai C."/>
        </authorList>
    </citation>
    <scope>NUCLEOTIDE SEQUENCE</scope>
    <source>
        <strain evidence="15">110414</strain>
    </source>
</reference>
<keyword evidence="16" id="KW-1185">Reference proteome</keyword>
<evidence type="ECO:0000313" key="15">
    <source>
        <dbReference type="EMBL" id="MBP3984093.1"/>
    </source>
</evidence>
<keyword evidence="9 10" id="KW-0998">Cell outer membrane</keyword>
<evidence type="ECO:0000256" key="11">
    <source>
        <dbReference type="RuleBase" id="RU003357"/>
    </source>
</evidence>
<evidence type="ECO:0000256" key="13">
    <source>
        <dbReference type="SAM" id="SignalP"/>
    </source>
</evidence>
<dbReference type="Gene3D" id="2.40.170.20">
    <property type="entry name" value="TonB-dependent receptor, beta-barrel domain"/>
    <property type="match status" value="1"/>
</dbReference>
<keyword evidence="7 11" id="KW-0798">TonB box</keyword>
<dbReference type="Pfam" id="PF07660">
    <property type="entry name" value="STN"/>
    <property type="match status" value="1"/>
</dbReference>
<keyword evidence="13" id="KW-0732">Signal</keyword>
<evidence type="ECO:0000256" key="4">
    <source>
        <dbReference type="ARBA" id="ARBA00022496"/>
    </source>
</evidence>
<protein>
    <submittedName>
        <fullName evidence="15">TonB-dependent receptor</fullName>
    </submittedName>
</protein>
<keyword evidence="8 10" id="KW-0472">Membrane</keyword>
<reference evidence="15" key="2">
    <citation type="submission" date="2021-03" db="EMBL/GenBank/DDBJ databases">
        <authorList>
            <person name="Cao W."/>
        </authorList>
    </citation>
    <scope>NUCLEOTIDE SEQUENCE</scope>
    <source>
        <strain evidence="15">110414</strain>
    </source>
</reference>
<keyword evidence="4" id="KW-0406">Ion transport</keyword>
<evidence type="ECO:0000313" key="16">
    <source>
        <dbReference type="Proteomes" id="UP000673447"/>
    </source>
</evidence>
<organism evidence="15 16">
    <name type="scientific">Pseudoxanthomonas helianthi</name>
    <dbReference type="NCBI Taxonomy" id="1453541"/>
    <lineage>
        <taxon>Bacteria</taxon>
        <taxon>Pseudomonadati</taxon>
        <taxon>Pseudomonadota</taxon>
        <taxon>Gammaproteobacteria</taxon>
        <taxon>Lysobacterales</taxon>
        <taxon>Lysobacteraceae</taxon>
        <taxon>Pseudoxanthomonas</taxon>
    </lineage>
</organism>
<comment type="subcellular location">
    <subcellularLocation>
        <location evidence="1 10">Cell outer membrane</location>
        <topology evidence="1 10">Multi-pass membrane protein</topology>
    </subcellularLocation>
</comment>
<name>A0A941AVL5_9GAMM</name>
<dbReference type="PANTHER" id="PTHR47234:SF1">
    <property type="entry name" value="TONB-DEPENDENT RECEPTOR"/>
    <property type="match status" value="1"/>
</dbReference>
<evidence type="ECO:0000256" key="5">
    <source>
        <dbReference type="ARBA" id="ARBA00022692"/>
    </source>
</evidence>
<keyword evidence="5 10" id="KW-0812">Transmembrane</keyword>
<dbReference type="InterPro" id="IPR012910">
    <property type="entry name" value="Plug_dom"/>
</dbReference>
<evidence type="ECO:0000256" key="10">
    <source>
        <dbReference type="PROSITE-ProRule" id="PRU01360"/>
    </source>
</evidence>
<keyword evidence="4" id="KW-0410">Iron transport</keyword>
<dbReference type="RefSeq" id="WP_210535883.1">
    <property type="nucleotide sequence ID" value="NZ_JAGKTC010000001.1"/>
</dbReference>
<dbReference type="SMART" id="SM00965">
    <property type="entry name" value="STN"/>
    <property type="match status" value="1"/>
</dbReference>
<dbReference type="PANTHER" id="PTHR47234">
    <property type="match status" value="1"/>
</dbReference>
<evidence type="ECO:0000256" key="12">
    <source>
        <dbReference type="SAM" id="MobiDB-lite"/>
    </source>
</evidence>
<evidence type="ECO:0000256" key="6">
    <source>
        <dbReference type="ARBA" id="ARBA00023004"/>
    </source>
</evidence>
<dbReference type="Pfam" id="PF00593">
    <property type="entry name" value="TonB_dep_Rec_b-barrel"/>
    <property type="match status" value="1"/>
</dbReference>
<dbReference type="CDD" id="cd01347">
    <property type="entry name" value="ligand_gated_channel"/>
    <property type="match status" value="1"/>
</dbReference>
<evidence type="ECO:0000256" key="3">
    <source>
        <dbReference type="ARBA" id="ARBA00022452"/>
    </source>
</evidence>
<keyword evidence="15" id="KW-0675">Receptor</keyword>
<evidence type="ECO:0000256" key="9">
    <source>
        <dbReference type="ARBA" id="ARBA00023237"/>
    </source>
</evidence>
<keyword evidence="2 10" id="KW-0813">Transport</keyword>
<keyword evidence="6" id="KW-0408">Iron</keyword>
<comment type="similarity">
    <text evidence="10 11">Belongs to the TonB-dependent receptor family.</text>
</comment>
<dbReference type="EMBL" id="JAGKTC010000001">
    <property type="protein sequence ID" value="MBP3984093.1"/>
    <property type="molecule type" value="Genomic_DNA"/>
</dbReference>
<dbReference type="AlphaFoldDB" id="A0A941AVL5"/>
<feature type="domain" description="Secretin/TonB short N-terminal" evidence="14">
    <location>
        <begin position="51"/>
        <end position="103"/>
    </location>
</feature>
<dbReference type="InterPro" id="IPR036942">
    <property type="entry name" value="Beta-barrel_TonB_sf"/>
</dbReference>
<dbReference type="SUPFAM" id="SSF56935">
    <property type="entry name" value="Porins"/>
    <property type="match status" value="1"/>
</dbReference>
<dbReference type="InterPro" id="IPR037066">
    <property type="entry name" value="Plug_dom_sf"/>
</dbReference>
<accession>A0A941AVL5</accession>
<dbReference type="GO" id="GO:0006826">
    <property type="term" value="P:iron ion transport"/>
    <property type="evidence" value="ECO:0007669"/>
    <property type="project" value="UniProtKB-KW"/>
</dbReference>
<evidence type="ECO:0000256" key="7">
    <source>
        <dbReference type="ARBA" id="ARBA00023077"/>
    </source>
</evidence>
<feature type="region of interest" description="Disordered" evidence="12">
    <location>
        <begin position="104"/>
        <end position="133"/>
    </location>
</feature>
<evidence type="ECO:0000256" key="2">
    <source>
        <dbReference type="ARBA" id="ARBA00022448"/>
    </source>
</evidence>
<dbReference type="Proteomes" id="UP000673447">
    <property type="component" value="Unassembled WGS sequence"/>
</dbReference>
<sequence length="1035" mass="113154">MRQPLRVLLLSLACSTALAAQAQASSKPGRIDVPAGDLASALNTLAKQSGTQLVYRADQLKGQRTAGVKGAASADQALDGLLRGSGFKAKHDAASGAVLIVRADPAPAAPPPPRPAQQEKPAGGGSATAEEPAPTELQTLQVTGSRIPRAQLEGPAPITLITAEQIQSAGLTSVPDLLRSLSQNSGSVYGQQNTTNAQSTPGAQAVDLRGLGPNHTLVLINGRRIADFPLPLNSRSNFTDIGNIPLGMIDRVEVLTGSASAVYGSDAMAGVINFILKKSTDGTIIDYRYGDTERGGGESHRLSLTTGFERDAFSGIVGLELLDKRPLWGTDRSVQDSTLDAPTSRRRLPRMIAQLYDWDDDVNIAPADNCAALAGLNQGTTVLAEDRFGEPYCGSERAIAYRTIQNERKGANLYGSFEYRFSENLSWFADLQYGRQTVKLLTGTNGNDVTSDHMAWEFHDPNSTDNADKIFYNANTGHYEIWSRQFSPEEVGGLENRMNSTVQKTLAVTTGFNGTFGANWNWEAAYNHSEYKADVKMPRIKADVANRFFLGEQQGYDEDGYAIFAPDPNRLFTPLTPAEFATFGVMSVWHPVAKNDNVSFTANTPALFSMPAGDVGFAGAIEYGGQSYRINPDPLALTADAYYGPRYGDGHGSRDHWSAAGELRVPLLASLQASLAGRYDRYSYGNQNPGKFTYSAGLEWRPIDTLLVRGSYGTGFRAPDMHYLFAGADYYRTLSTDYYNCRTDAPDMSDGDCYDDGSWDANTMDVYAGNMKLDVETSKSFTAGFVWSPSANFDLAVDYYRIRISNQVQAQSREQLRIDEANCRLGVTNDGASVDINSPTCVDALARVIREDPNDPFSTITSVHFAPINIANEETSGIDVTANYRLRTADAGDFNFNANYNWSHKHTRQQYPGDPEEDMLDVSFAATTLPRAKGNVGVSWDRNAWGASLFGTYVGRVANYDNDAWTQATWRFNAGARYDINDHLRVSLSVNNLFDKMPPKDPTWANYPYYDTSWFDSMGRSYYLQVTWKLGGKPL</sequence>
<evidence type="ECO:0000256" key="1">
    <source>
        <dbReference type="ARBA" id="ARBA00004571"/>
    </source>
</evidence>
<gene>
    <name evidence="15" type="ORF">J5837_06590</name>
</gene>
<feature type="chain" id="PRO_5037670228" evidence="13">
    <location>
        <begin position="20"/>
        <end position="1035"/>
    </location>
</feature>
<dbReference type="Pfam" id="PF07715">
    <property type="entry name" value="Plug"/>
    <property type="match status" value="1"/>
</dbReference>
<evidence type="ECO:0000259" key="14">
    <source>
        <dbReference type="SMART" id="SM00965"/>
    </source>
</evidence>
<dbReference type="Gene3D" id="3.55.50.30">
    <property type="match status" value="1"/>
</dbReference>
<dbReference type="PROSITE" id="PS52016">
    <property type="entry name" value="TONB_DEPENDENT_REC_3"/>
    <property type="match status" value="1"/>
</dbReference>
<dbReference type="Gene3D" id="2.170.130.10">
    <property type="entry name" value="TonB-dependent receptor, plug domain"/>
    <property type="match status" value="1"/>
</dbReference>
<dbReference type="GO" id="GO:0009279">
    <property type="term" value="C:cell outer membrane"/>
    <property type="evidence" value="ECO:0007669"/>
    <property type="project" value="UniProtKB-SubCell"/>
</dbReference>
<dbReference type="InterPro" id="IPR011662">
    <property type="entry name" value="Secretin/TonB_short_N"/>
</dbReference>
<dbReference type="InterPro" id="IPR000531">
    <property type="entry name" value="Beta-barrel_TonB"/>
</dbReference>